<sequence>MKALIIAARQFANDEEGITAIEYGLLAAVVAGVVGVAFAALGETIGTAFGDIGEKITGALNPTPVTP</sequence>
<evidence type="ECO:0000313" key="2">
    <source>
        <dbReference type="EMBL" id="QBE63573.1"/>
    </source>
</evidence>
<feature type="transmembrane region" description="Helical" evidence="1">
    <location>
        <begin position="20"/>
        <end position="41"/>
    </location>
</feature>
<keyword evidence="1" id="KW-0812">Transmembrane</keyword>
<keyword evidence="1" id="KW-0472">Membrane</keyword>
<gene>
    <name evidence="2" type="ORF">EWM63_11805</name>
</gene>
<protein>
    <submittedName>
        <fullName evidence="2">Flp family type IVb pilin</fullName>
    </submittedName>
</protein>
<dbReference type="KEGG" id="plue:EWM63_11805"/>
<evidence type="ECO:0000313" key="3">
    <source>
        <dbReference type="Proteomes" id="UP000290637"/>
    </source>
</evidence>
<reference evidence="2 3" key="1">
    <citation type="submission" date="2019-02" db="EMBL/GenBank/DDBJ databases">
        <title>Draft Genome Sequences of Six Type Strains of the Genus Massilia.</title>
        <authorList>
            <person name="Miess H."/>
            <person name="Frediansyhah A."/>
            <person name="Gross H."/>
        </authorList>
    </citation>
    <scope>NUCLEOTIDE SEQUENCE [LARGE SCALE GENOMIC DNA]</scope>
    <source>
        <strain evidence="2 3">DSM 17473</strain>
    </source>
</reference>
<keyword evidence="3" id="KW-1185">Reference proteome</keyword>
<dbReference type="RefSeq" id="WP_130186694.1">
    <property type="nucleotide sequence ID" value="NZ_CP035913.1"/>
</dbReference>
<dbReference type="Pfam" id="PF04964">
    <property type="entry name" value="Flp_Fap"/>
    <property type="match status" value="1"/>
</dbReference>
<evidence type="ECO:0000256" key="1">
    <source>
        <dbReference type="SAM" id="Phobius"/>
    </source>
</evidence>
<keyword evidence="1" id="KW-1133">Transmembrane helix</keyword>
<accession>A0A4V0Z3I6</accession>
<dbReference type="Proteomes" id="UP000290637">
    <property type="component" value="Chromosome"/>
</dbReference>
<name>A0A4V0Z3I6_9BURK</name>
<dbReference type="AlphaFoldDB" id="A0A4V0Z3I6"/>
<proteinExistence type="predicted"/>
<organism evidence="2 3">
    <name type="scientific">Pseudoduganella lutea</name>
    <dbReference type="NCBI Taxonomy" id="321985"/>
    <lineage>
        <taxon>Bacteria</taxon>
        <taxon>Pseudomonadati</taxon>
        <taxon>Pseudomonadota</taxon>
        <taxon>Betaproteobacteria</taxon>
        <taxon>Burkholderiales</taxon>
        <taxon>Oxalobacteraceae</taxon>
        <taxon>Telluria group</taxon>
        <taxon>Pseudoduganella</taxon>
    </lineage>
</organism>
<dbReference type="InterPro" id="IPR007047">
    <property type="entry name" value="Flp_Fap"/>
</dbReference>
<dbReference type="EMBL" id="CP035913">
    <property type="protein sequence ID" value="QBE63573.1"/>
    <property type="molecule type" value="Genomic_DNA"/>
</dbReference>